<keyword evidence="13" id="KW-1185">Reference proteome</keyword>
<dbReference type="InterPro" id="IPR010992">
    <property type="entry name" value="IHF-like_DNA-bd_dom_sf"/>
</dbReference>
<keyword evidence="11" id="KW-0175">Coiled coil</keyword>
<keyword evidence="3 8" id="KW-0810">Translation regulation</keyword>
<evidence type="ECO:0000256" key="1">
    <source>
        <dbReference type="ARBA" id="ARBA00010529"/>
    </source>
</evidence>
<dbReference type="CDD" id="cd13836">
    <property type="entry name" value="IHF_B"/>
    <property type="match status" value="1"/>
</dbReference>
<evidence type="ECO:0000256" key="6">
    <source>
        <dbReference type="ARBA" id="ARBA00023163"/>
    </source>
</evidence>
<keyword evidence="4 8" id="KW-0805">Transcription regulation</keyword>
<dbReference type="SMART" id="SM00411">
    <property type="entry name" value="BHL"/>
    <property type="match status" value="1"/>
</dbReference>
<dbReference type="HAMAP" id="MF_00381">
    <property type="entry name" value="IHF_beta"/>
    <property type="match status" value="1"/>
</dbReference>
<evidence type="ECO:0000256" key="3">
    <source>
        <dbReference type="ARBA" id="ARBA00022845"/>
    </source>
</evidence>
<dbReference type="SUPFAM" id="SSF47729">
    <property type="entry name" value="IHF-like DNA-binding proteins"/>
    <property type="match status" value="1"/>
</dbReference>
<keyword evidence="7 8" id="KW-0233">DNA recombination</keyword>
<evidence type="ECO:0000256" key="5">
    <source>
        <dbReference type="ARBA" id="ARBA00023125"/>
    </source>
</evidence>
<comment type="similarity">
    <text evidence="1 8 9">Belongs to the bacterial histone-like protein family.</text>
</comment>
<feature type="coiled-coil region" evidence="11">
    <location>
        <begin position="19"/>
        <end position="46"/>
    </location>
</feature>
<dbReference type="PANTHER" id="PTHR33175">
    <property type="entry name" value="DNA-BINDING PROTEIN HU"/>
    <property type="match status" value="1"/>
</dbReference>
<dbReference type="Pfam" id="PF00216">
    <property type="entry name" value="Bac_DNA_binding"/>
    <property type="match status" value="1"/>
</dbReference>
<accession>A0ABT7SXR6</accession>
<dbReference type="Gene3D" id="4.10.520.10">
    <property type="entry name" value="IHF-like DNA-binding proteins"/>
    <property type="match status" value="1"/>
</dbReference>
<dbReference type="NCBIfam" id="TIGR00988">
    <property type="entry name" value="hip"/>
    <property type="match status" value="1"/>
</dbReference>
<keyword evidence="5 8" id="KW-0238">DNA-binding</keyword>
<dbReference type="EMBL" id="JAUCBP010000007">
    <property type="protein sequence ID" value="MDM7860794.1"/>
    <property type="molecule type" value="Genomic_DNA"/>
</dbReference>
<evidence type="ECO:0000256" key="7">
    <source>
        <dbReference type="ARBA" id="ARBA00023172"/>
    </source>
</evidence>
<evidence type="ECO:0000313" key="13">
    <source>
        <dbReference type="Proteomes" id="UP001234343"/>
    </source>
</evidence>
<dbReference type="PRINTS" id="PR01727">
    <property type="entry name" value="DNABINDINGHU"/>
</dbReference>
<evidence type="ECO:0000256" key="9">
    <source>
        <dbReference type="RuleBase" id="RU003939"/>
    </source>
</evidence>
<dbReference type="PANTHER" id="PTHR33175:SF5">
    <property type="entry name" value="INTEGRATION HOST FACTOR SUBUNIT BETA"/>
    <property type="match status" value="1"/>
</dbReference>
<protein>
    <recommendedName>
        <fullName evidence="2 8">Integration host factor subunit beta</fullName>
        <shortName evidence="8">IHF-beta</shortName>
    </recommendedName>
</protein>
<dbReference type="Proteomes" id="UP001234343">
    <property type="component" value="Unassembled WGS sequence"/>
</dbReference>
<comment type="function">
    <text evidence="8 10">This protein is one of the two subunits of integration host factor, a specific DNA-binding protein that functions in genetic recombination as well as in transcriptional and translational control.</text>
</comment>
<dbReference type="InterPro" id="IPR005685">
    <property type="entry name" value="IHF_beta"/>
</dbReference>
<comment type="subunit">
    <text evidence="8 10">Heterodimer of an alpha and a beta chain.</text>
</comment>
<proteinExistence type="inferred from homology"/>
<evidence type="ECO:0000256" key="11">
    <source>
        <dbReference type="SAM" id="Coils"/>
    </source>
</evidence>
<evidence type="ECO:0000256" key="10">
    <source>
        <dbReference type="RuleBase" id="RU003941"/>
    </source>
</evidence>
<evidence type="ECO:0000256" key="2">
    <source>
        <dbReference type="ARBA" id="ARBA00018700"/>
    </source>
</evidence>
<dbReference type="RefSeq" id="WP_289365077.1">
    <property type="nucleotide sequence ID" value="NZ_JAUCBP010000007.1"/>
</dbReference>
<dbReference type="NCBIfam" id="NF001222">
    <property type="entry name" value="PRK00199.1"/>
    <property type="match status" value="1"/>
</dbReference>
<sequence length="94" mass="10706">MTKSELIERLAEQAQHIPAKELEVAVKELLEQLAQTLQKGERIEIRGFGSFSLHYRAPRVGRNPKTGETVQLEGKYVPHFKPGKELRDRVNATL</sequence>
<gene>
    <name evidence="8 12" type="primary">ihfB</name>
    <name evidence="8" type="synonym">himD</name>
    <name evidence="12" type="ORF">QTP81_09305</name>
</gene>
<dbReference type="InterPro" id="IPR020816">
    <property type="entry name" value="Histone-like_DNA-bd_CS"/>
</dbReference>
<reference evidence="12 13" key="1">
    <citation type="submission" date="2023-06" db="EMBL/GenBank/DDBJ databases">
        <title>Alteromonas sp. ASW11-36 isolated from intertidal sand.</title>
        <authorList>
            <person name="Li Y."/>
        </authorList>
    </citation>
    <scope>NUCLEOTIDE SEQUENCE [LARGE SCALE GENOMIC DNA]</scope>
    <source>
        <strain evidence="12 13">ASW11-36</strain>
    </source>
</reference>
<organism evidence="12 13">
    <name type="scientific">Alteromonas arenosi</name>
    <dbReference type="NCBI Taxonomy" id="3055817"/>
    <lineage>
        <taxon>Bacteria</taxon>
        <taxon>Pseudomonadati</taxon>
        <taxon>Pseudomonadota</taxon>
        <taxon>Gammaproteobacteria</taxon>
        <taxon>Alteromonadales</taxon>
        <taxon>Alteromonadaceae</taxon>
        <taxon>Alteromonas/Salinimonas group</taxon>
        <taxon>Alteromonas</taxon>
    </lineage>
</organism>
<dbReference type="PROSITE" id="PS00045">
    <property type="entry name" value="HISTONE_LIKE"/>
    <property type="match status" value="1"/>
</dbReference>
<evidence type="ECO:0000256" key="4">
    <source>
        <dbReference type="ARBA" id="ARBA00023015"/>
    </source>
</evidence>
<keyword evidence="6 8" id="KW-0804">Transcription</keyword>
<name>A0ABT7SXR6_9ALTE</name>
<evidence type="ECO:0000313" key="12">
    <source>
        <dbReference type="EMBL" id="MDM7860794.1"/>
    </source>
</evidence>
<evidence type="ECO:0000256" key="8">
    <source>
        <dbReference type="HAMAP-Rule" id="MF_00381"/>
    </source>
</evidence>
<comment type="caution">
    <text evidence="12">The sequence shown here is derived from an EMBL/GenBank/DDBJ whole genome shotgun (WGS) entry which is preliminary data.</text>
</comment>
<dbReference type="InterPro" id="IPR000119">
    <property type="entry name" value="Hist_DNA-bd"/>
</dbReference>